<gene>
    <name evidence="3" type="ORF">CLV59_105345</name>
</gene>
<dbReference type="Gene3D" id="3.30.565.10">
    <property type="entry name" value="Histidine kinase-like ATPase, C-terminal domain"/>
    <property type="match status" value="1"/>
</dbReference>
<feature type="transmembrane region" description="Helical" evidence="1">
    <location>
        <begin position="21"/>
        <end position="41"/>
    </location>
</feature>
<organism evidence="3 4">
    <name type="scientific">Chitinophaga dinghuensis</name>
    <dbReference type="NCBI Taxonomy" id="1539050"/>
    <lineage>
        <taxon>Bacteria</taxon>
        <taxon>Pseudomonadati</taxon>
        <taxon>Bacteroidota</taxon>
        <taxon>Chitinophagia</taxon>
        <taxon>Chitinophagales</taxon>
        <taxon>Chitinophagaceae</taxon>
        <taxon>Chitinophaga</taxon>
    </lineage>
</organism>
<proteinExistence type="predicted"/>
<dbReference type="Pfam" id="PF06580">
    <property type="entry name" value="His_kinase"/>
    <property type="match status" value="1"/>
</dbReference>
<keyword evidence="1" id="KW-0472">Membrane</keyword>
<protein>
    <submittedName>
        <fullName evidence="3">Histidine kinase</fullName>
    </submittedName>
</protein>
<evidence type="ECO:0000259" key="2">
    <source>
        <dbReference type="Pfam" id="PF06580"/>
    </source>
</evidence>
<dbReference type="RefSeq" id="WP_111593244.1">
    <property type="nucleotide sequence ID" value="NZ_QLMA01000005.1"/>
</dbReference>
<feature type="domain" description="Signal transduction histidine kinase internal region" evidence="2">
    <location>
        <begin position="184"/>
        <end position="266"/>
    </location>
</feature>
<comment type="caution">
    <text evidence="3">The sequence shown here is derived from an EMBL/GenBank/DDBJ whole genome shotgun (WGS) entry which is preliminary data.</text>
</comment>
<dbReference type="GO" id="GO:0000155">
    <property type="term" value="F:phosphorelay sensor kinase activity"/>
    <property type="evidence" value="ECO:0007669"/>
    <property type="project" value="InterPro"/>
</dbReference>
<accession>A0A327VW62</accession>
<dbReference type="InterPro" id="IPR010559">
    <property type="entry name" value="Sig_transdc_His_kin_internal"/>
</dbReference>
<evidence type="ECO:0000256" key="1">
    <source>
        <dbReference type="SAM" id="Phobius"/>
    </source>
</evidence>
<reference evidence="3 4" key="1">
    <citation type="submission" date="2018-06" db="EMBL/GenBank/DDBJ databases">
        <title>Genomic Encyclopedia of Archaeal and Bacterial Type Strains, Phase II (KMG-II): from individual species to whole genera.</title>
        <authorList>
            <person name="Goeker M."/>
        </authorList>
    </citation>
    <scope>NUCLEOTIDE SEQUENCE [LARGE SCALE GENOMIC DNA]</scope>
    <source>
        <strain evidence="3 4">DSM 29821</strain>
    </source>
</reference>
<feature type="transmembrane region" description="Helical" evidence="1">
    <location>
        <begin position="141"/>
        <end position="159"/>
    </location>
</feature>
<dbReference type="AlphaFoldDB" id="A0A327VW62"/>
<dbReference type="PANTHER" id="PTHR34220">
    <property type="entry name" value="SENSOR HISTIDINE KINASE YPDA"/>
    <property type="match status" value="1"/>
</dbReference>
<feature type="transmembrane region" description="Helical" evidence="1">
    <location>
        <begin position="99"/>
        <end position="121"/>
    </location>
</feature>
<evidence type="ECO:0000313" key="4">
    <source>
        <dbReference type="Proteomes" id="UP000249819"/>
    </source>
</evidence>
<dbReference type="OrthoDB" id="9809908at2"/>
<dbReference type="Proteomes" id="UP000249819">
    <property type="component" value="Unassembled WGS sequence"/>
</dbReference>
<dbReference type="EMBL" id="QLMA01000005">
    <property type="protein sequence ID" value="RAJ80237.1"/>
    <property type="molecule type" value="Genomic_DNA"/>
</dbReference>
<evidence type="ECO:0000313" key="3">
    <source>
        <dbReference type="EMBL" id="RAJ80237.1"/>
    </source>
</evidence>
<dbReference type="PANTHER" id="PTHR34220:SF7">
    <property type="entry name" value="SENSOR HISTIDINE KINASE YPDA"/>
    <property type="match status" value="1"/>
</dbReference>
<sequence>MPEKEANYSLKMLFRPQRIPYWKLAACMAVLLAILNVKTYYRNMNIENPELRLRFLNWLFSWEYILQQFISLFTVAFLCYVTFNLYYQLSIRKAKLLTYFIALLPLLTLYLIIDQGINYFFYPESYYLLFKNPTAFLSDALLGLGILAVLTVLVVKVAVSNDVKEKNKKLELENTKLELGKKDAEFELLKSQVNPHFLFNSLNYLYSKSLPHSNELSEGILTLSEIMKYAFDRSHEFGDGMVLLQDEVAYIEKFLQMNSLRFGNRFYTSFEKSGRADGARIMPFALITVVENAVKHGDATNPHQPIRIKLQLTSEQLNFSCENQKKLRNTGIPSTKLGISNMKGRLQMTYDSNYQLLIEDTADTYLIKLTIPIK</sequence>
<dbReference type="InterPro" id="IPR036890">
    <property type="entry name" value="HATPase_C_sf"/>
</dbReference>
<keyword evidence="4" id="KW-1185">Reference proteome</keyword>
<keyword evidence="3" id="KW-0418">Kinase</keyword>
<dbReference type="GO" id="GO:0016020">
    <property type="term" value="C:membrane"/>
    <property type="evidence" value="ECO:0007669"/>
    <property type="project" value="InterPro"/>
</dbReference>
<name>A0A327VW62_9BACT</name>
<keyword evidence="3" id="KW-0808">Transferase</keyword>
<keyword evidence="1" id="KW-1133">Transmembrane helix</keyword>
<dbReference type="InterPro" id="IPR050640">
    <property type="entry name" value="Bact_2-comp_sensor_kinase"/>
</dbReference>
<feature type="transmembrane region" description="Helical" evidence="1">
    <location>
        <begin position="65"/>
        <end position="87"/>
    </location>
</feature>
<keyword evidence="1" id="KW-0812">Transmembrane</keyword>